<proteinExistence type="predicted"/>
<dbReference type="Proteomes" id="UP000595437">
    <property type="component" value="Chromosome 14"/>
</dbReference>
<organism evidence="1 2">
    <name type="scientific">Caligus rogercresseyi</name>
    <name type="common">Sea louse</name>
    <dbReference type="NCBI Taxonomy" id="217165"/>
    <lineage>
        <taxon>Eukaryota</taxon>
        <taxon>Metazoa</taxon>
        <taxon>Ecdysozoa</taxon>
        <taxon>Arthropoda</taxon>
        <taxon>Crustacea</taxon>
        <taxon>Multicrustacea</taxon>
        <taxon>Hexanauplia</taxon>
        <taxon>Copepoda</taxon>
        <taxon>Siphonostomatoida</taxon>
        <taxon>Caligidae</taxon>
        <taxon>Caligus</taxon>
    </lineage>
</organism>
<evidence type="ECO:0000313" key="2">
    <source>
        <dbReference type="Proteomes" id="UP000595437"/>
    </source>
</evidence>
<accession>A0A7T8GW93</accession>
<keyword evidence="2" id="KW-1185">Reference proteome</keyword>
<evidence type="ECO:0000313" key="1">
    <source>
        <dbReference type="EMBL" id="QQP38989.1"/>
    </source>
</evidence>
<sequence length="52" mass="5807">MTFLFVHSIQLPPFHNNSLHTVPEPPNGNEPLFPGQLATAWMMAAFKESTVL</sequence>
<dbReference type="AlphaFoldDB" id="A0A7T8GW93"/>
<dbReference type="EMBL" id="CP045903">
    <property type="protein sequence ID" value="QQP38989.1"/>
    <property type="molecule type" value="Genomic_DNA"/>
</dbReference>
<protein>
    <submittedName>
        <fullName evidence="1">Uncharacterized protein</fullName>
    </submittedName>
</protein>
<name>A0A7T8GW93_CALRO</name>
<reference evidence="2" key="1">
    <citation type="submission" date="2021-01" db="EMBL/GenBank/DDBJ databases">
        <title>Caligus Genome Assembly.</title>
        <authorList>
            <person name="Gallardo-Escarate C."/>
        </authorList>
    </citation>
    <scope>NUCLEOTIDE SEQUENCE [LARGE SCALE GENOMIC DNA]</scope>
</reference>
<gene>
    <name evidence="1" type="ORF">FKW44_019731</name>
</gene>